<dbReference type="HAMAP" id="MF_01151">
    <property type="entry name" value="GrpE"/>
    <property type="match status" value="1"/>
</dbReference>
<dbReference type="InterPro" id="IPR000740">
    <property type="entry name" value="GrpE"/>
</dbReference>
<evidence type="ECO:0000256" key="7">
    <source>
        <dbReference type="ARBA" id="ARBA00053401"/>
    </source>
</evidence>
<comment type="subcellular location">
    <subcellularLocation>
        <location evidence="1 10">Cytoplasm</location>
    </subcellularLocation>
</comment>
<reference evidence="15" key="1">
    <citation type="submission" date="2022-12" db="EMBL/GenBank/DDBJ databases">
        <title>Polyphasic identification of a Novel Hot-Spring Cyanobacterium Ocullathermofonsia sinensis gen nov. sp. nov. and Genomic Insights on its Adaptations to the Thermal Habitat.</title>
        <authorList>
            <person name="Daroch M."/>
            <person name="Tang J."/>
            <person name="Jiang Y."/>
        </authorList>
    </citation>
    <scope>NUCLEOTIDE SEQUENCE</scope>
    <source>
        <strain evidence="15">PKUAC-SCTA174</strain>
    </source>
</reference>
<dbReference type="PROSITE" id="PS01071">
    <property type="entry name" value="GRPE"/>
    <property type="match status" value="1"/>
</dbReference>
<proteinExistence type="inferred from homology"/>
<dbReference type="Gene3D" id="2.30.22.10">
    <property type="entry name" value="Head domain of nucleotide exchange factor GrpE"/>
    <property type="match status" value="1"/>
</dbReference>
<sequence>MDEEKQQENAQGAVAESETVEQLGSEPMSVEPNLSNEAEVNQDQSIGEPTVPPTESTLEPEVEPFDLSPEPSVTVEAVPSVEQDSELRAKVEELDQRVEALKAQLEERNNQYMRLAADFENYRKRTQKEIEEQEQKVKCSTIKELLPVVDNFERARSQIKVQTDAEKNINSSYQGIYKDFVDRLKKIGVAPMRAEGEPFDPSLHEAVMREETDQYPEGTVVEELRRGYVLGDLVLRHAMVKVAAAPEYSGSPEEEQSMN</sequence>
<dbReference type="Gene3D" id="3.90.20.20">
    <property type="match status" value="1"/>
</dbReference>
<dbReference type="InterPro" id="IPR013805">
    <property type="entry name" value="GrpE_CC"/>
</dbReference>
<keyword evidence="6 10" id="KW-0143">Chaperone</keyword>
<dbReference type="SUPFAM" id="SSF51064">
    <property type="entry name" value="Head domain of nucleotide exchange factor GrpE"/>
    <property type="match status" value="1"/>
</dbReference>
<evidence type="ECO:0000256" key="5">
    <source>
        <dbReference type="ARBA" id="ARBA00023016"/>
    </source>
</evidence>
<comment type="subunit">
    <text evidence="3 10">Homodimer.</text>
</comment>
<keyword evidence="5 10" id="KW-0346">Stress response</keyword>
<dbReference type="GO" id="GO:0051087">
    <property type="term" value="F:protein-folding chaperone binding"/>
    <property type="evidence" value="ECO:0007669"/>
    <property type="project" value="InterPro"/>
</dbReference>
<evidence type="ECO:0000256" key="9">
    <source>
        <dbReference type="ARBA" id="ARBA00076414"/>
    </source>
</evidence>
<evidence type="ECO:0000256" key="6">
    <source>
        <dbReference type="ARBA" id="ARBA00023186"/>
    </source>
</evidence>
<dbReference type="GO" id="GO:0006457">
    <property type="term" value="P:protein folding"/>
    <property type="evidence" value="ECO:0007669"/>
    <property type="project" value="InterPro"/>
</dbReference>
<dbReference type="Pfam" id="PF01025">
    <property type="entry name" value="GrpE"/>
    <property type="match status" value="1"/>
</dbReference>
<dbReference type="SUPFAM" id="SSF58014">
    <property type="entry name" value="Coiled-coil domain of nucleotide exchange factor GrpE"/>
    <property type="match status" value="1"/>
</dbReference>
<evidence type="ECO:0000256" key="11">
    <source>
        <dbReference type="RuleBase" id="RU000639"/>
    </source>
</evidence>
<dbReference type="KEGG" id="tsin:OXH18_20035"/>
<dbReference type="CDD" id="cd00446">
    <property type="entry name" value="GrpE"/>
    <property type="match status" value="1"/>
</dbReference>
<dbReference type="EMBL" id="CP113797">
    <property type="protein sequence ID" value="WAL59440.1"/>
    <property type="molecule type" value="Genomic_DNA"/>
</dbReference>
<dbReference type="Proteomes" id="UP001163152">
    <property type="component" value="Chromosome"/>
</dbReference>
<evidence type="ECO:0000313" key="15">
    <source>
        <dbReference type="EMBL" id="WAL59440.1"/>
    </source>
</evidence>
<organism evidence="15 16">
    <name type="scientific">Thermocoleostomius sinensis A174</name>
    <dbReference type="NCBI Taxonomy" id="2016057"/>
    <lineage>
        <taxon>Bacteria</taxon>
        <taxon>Bacillati</taxon>
        <taxon>Cyanobacteriota</taxon>
        <taxon>Cyanophyceae</taxon>
        <taxon>Oculatellales</taxon>
        <taxon>Oculatellaceae</taxon>
        <taxon>Thermocoleostomius</taxon>
    </lineage>
</organism>
<feature type="coiled-coil region" evidence="13">
    <location>
        <begin position="84"/>
        <end position="143"/>
    </location>
</feature>
<accession>A0A9E8ZA92</accession>
<evidence type="ECO:0000256" key="12">
    <source>
        <dbReference type="RuleBase" id="RU004478"/>
    </source>
</evidence>
<evidence type="ECO:0000256" key="4">
    <source>
        <dbReference type="ARBA" id="ARBA00022490"/>
    </source>
</evidence>
<evidence type="ECO:0000313" key="16">
    <source>
        <dbReference type="Proteomes" id="UP001163152"/>
    </source>
</evidence>
<evidence type="ECO:0000256" key="10">
    <source>
        <dbReference type="HAMAP-Rule" id="MF_01151"/>
    </source>
</evidence>
<evidence type="ECO:0000256" key="14">
    <source>
        <dbReference type="SAM" id="MobiDB-lite"/>
    </source>
</evidence>
<feature type="compositionally biased region" description="Polar residues" evidence="14">
    <location>
        <begin position="32"/>
        <end position="57"/>
    </location>
</feature>
<dbReference type="GO" id="GO:0042803">
    <property type="term" value="F:protein homodimerization activity"/>
    <property type="evidence" value="ECO:0007669"/>
    <property type="project" value="InterPro"/>
</dbReference>
<dbReference type="NCBIfam" id="NF010738">
    <property type="entry name" value="PRK14140.1"/>
    <property type="match status" value="1"/>
</dbReference>
<dbReference type="PANTHER" id="PTHR21237:SF23">
    <property type="entry name" value="GRPE PROTEIN HOMOLOG, MITOCHONDRIAL"/>
    <property type="match status" value="1"/>
</dbReference>
<comment type="function">
    <text evidence="7 10 11">Participates actively in the response to hyperosmotic and heat shock by preventing the aggregation of stress-denatured proteins, in association with DnaK and GrpE. It is the nucleotide exchange factor for DnaK and may function as a thermosensor. Unfolded proteins bind initially to DnaJ; upon interaction with the DnaJ-bound protein, DnaK hydrolyzes its bound ATP, resulting in the formation of a stable complex. GrpE releases ADP from DnaK; ATP binding to DnaK triggers the release of the substrate protein, thus completing the reaction cycle. Several rounds of ATP-dependent interactions between DnaJ, DnaK and GrpE are required for fully efficient folding.</text>
</comment>
<keyword evidence="13" id="KW-0175">Coiled coil</keyword>
<dbReference type="GO" id="GO:0005737">
    <property type="term" value="C:cytoplasm"/>
    <property type="evidence" value="ECO:0007669"/>
    <property type="project" value="UniProtKB-SubCell"/>
</dbReference>
<keyword evidence="4 10" id="KW-0963">Cytoplasm</keyword>
<evidence type="ECO:0000256" key="13">
    <source>
        <dbReference type="SAM" id="Coils"/>
    </source>
</evidence>
<dbReference type="InterPro" id="IPR009012">
    <property type="entry name" value="GrpE_head"/>
</dbReference>
<dbReference type="PANTHER" id="PTHR21237">
    <property type="entry name" value="GRPE PROTEIN"/>
    <property type="match status" value="1"/>
</dbReference>
<feature type="region of interest" description="Disordered" evidence="14">
    <location>
        <begin position="1"/>
        <end position="80"/>
    </location>
</feature>
<comment type="similarity">
    <text evidence="2 10 12">Belongs to the GrpE family.</text>
</comment>
<evidence type="ECO:0000256" key="1">
    <source>
        <dbReference type="ARBA" id="ARBA00004496"/>
    </source>
</evidence>
<dbReference type="GO" id="GO:0051082">
    <property type="term" value="F:unfolded protein binding"/>
    <property type="evidence" value="ECO:0007669"/>
    <property type="project" value="TreeGrafter"/>
</dbReference>
<dbReference type="RefSeq" id="WP_268609235.1">
    <property type="nucleotide sequence ID" value="NZ_CP113797.1"/>
</dbReference>
<dbReference type="GO" id="GO:0000774">
    <property type="term" value="F:adenyl-nucleotide exchange factor activity"/>
    <property type="evidence" value="ECO:0007669"/>
    <property type="project" value="InterPro"/>
</dbReference>
<dbReference type="AlphaFoldDB" id="A0A9E8ZA92"/>
<evidence type="ECO:0000256" key="2">
    <source>
        <dbReference type="ARBA" id="ARBA00009054"/>
    </source>
</evidence>
<evidence type="ECO:0000256" key="8">
    <source>
        <dbReference type="ARBA" id="ARBA00072274"/>
    </source>
</evidence>
<dbReference type="PRINTS" id="PR00773">
    <property type="entry name" value="GRPEPROTEIN"/>
</dbReference>
<evidence type="ECO:0000256" key="3">
    <source>
        <dbReference type="ARBA" id="ARBA00011738"/>
    </source>
</evidence>
<dbReference type="NCBIfam" id="NF010741">
    <property type="entry name" value="PRK14143.1"/>
    <property type="match status" value="1"/>
</dbReference>
<protein>
    <recommendedName>
        <fullName evidence="8 10">Protein GrpE</fullName>
    </recommendedName>
    <alternativeName>
        <fullName evidence="9 10">HSP-70 cofactor</fullName>
    </alternativeName>
</protein>
<dbReference type="FunFam" id="2.30.22.10:FF:000001">
    <property type="entry name" value="Protein GrpE"/>
    <property type="match status" value="1"/>
</dbReference>
<keyword evidence="16" id="KW-1185">Reference proteome</keyword>
<gene>
    <name evidence="10 15" type="primary">grpE</name>
    <name evidence="15" type="ORF">OXH18_20035</name>
</gene>
<name>A0A9E8ZA92_9CYAN</name>